<protein>
    <submittedName>
        <fullName evidence="1">Uncharacterized protein</fullName>
    </submittedName>
</protein>
<proteinExistence type="predicted"/>
<evidence type="ECO:0000313" key="1">
    <source>
        <dbReference type="EMBL" id="BCS87355.1"/>
    </source>
</evidence>
<organism evidence="1 2">
    <name type="scientific">Pseudodesulfovibrio sediminis</name>
    <dbReference type="NCBI Taxonomy" id="2810563"/>
    <lineage>
        <taxon>Bacteria</taxon>
        <taxon>Pseudomonadati</taxon>
        <taxon>Thermodesulfobacteriota</taxon>
        <taxon>Desulfovibrionia</taxon>
        <taxon>Desulfovibrionales</taxon>
        <taxon>Desulfovibrionaceae</taxon>
    </lineage>
</organism>
<keyword evidence="2" id="KW-1185">Reference proteome</keyword>
<evidence type="ECO:0000313" key="2">
    <source>
        <dbReference type="Proteomes" id="UP001053296"/>
    </source>
</evidence>
<dbReference type="EMBL" id="AP024485">
    <property type="protein sequence ID" value="BCS87355.1"/>
    <property type="molecule type" value="Genomic_DNA"/>
</dbReference>
<dbReference type="RefSeq" id="WP_229593534.1">
    <property type="nucleotide sequence ID" value="NZ_AP024485.1"/>
</dbReference>
<gene>
    <name evidence="1" type="ORF">PSDVSF_05970</name>
</gene>
<reference evidence="1" key="1">
    <citation type="journal article" date="2022" name="Arch. Microbiol.">
        <title>Pseudodesulfovibrio sediminis sp. nov., a mesophilic and neutrophilic sulfate-reducing bacterium isolated from sediment of a brackish lake.</title>
        <authorList>
            <person name="Takahashi A."/>
            <person name="Kojima H."/>
            <person name="Watanabe M."/>
            <person name="Fukui M."/>
        </authorList>
    </citation>
    <scope>NUCLEOTIDE SEQUENCE</scope>
    <source>
        <strain evidence="1">SF6</strain>
    </source>
</reference>
<name>A0ABM7P3H7_9BACT</name>
<dbReference type="Proteomes" id="UP001053296">
    <property type="component" value="Chromosome"/>
</dbReference>
<sequence length="156" mass="17840">MATCKHKPCAVLPKFKGESGTLKTSFYPAELWEDEHGGMPGMYRVMIGDKWHTREGESVSFFTLEGISRLILLHLTKGMGVEPEPLGVLPDTALKTPVRYWPQSRTQPLHSYTKSVPFTDSHGEWRVWIYYRDNPVLLAELEYCDDPRKEQNNGQG</sequence>
<accession>A0ABM7P3H7</accession>